<reference evidence="3 4" key="1">
    <citation type="submission" date="2018-08" db="EMBL/GenBank/DDBJ databases">
        <title>Comamonas testosteroni strain SWCO2.</title>
        <authorList>
            <person name="Jiang N."/>
            <person name="Zhang X.Z."/>
        </authorList>
    </citation>
    <scope>NUCLEOTIDE SEQUENCE [LARGE SCALE GENOMIC DNA]</scope>
    <source>
        <strain evidence="3 4">SWCO2</strain>
    </source>
</reference>
<feature type="transmembrane region" description="Helical" evidence="2">
    <location>
        <begin position="444"/>
        <end position="462"/>
    </location>
</feature>
<name>A0A373FRX2_COMTE</name>
<evidence type="ECO:0000313" key="3">
    <source>
        <dbReference type="EMBL" id="RGE46617.1"/>
    </source>
</evidence>
<feature type="transmembrane region" description="Helical" evidence="2">
    <location>
        <begin position="391"/>
        <end position="409"/>
    </location>
</feature>
<sequence length="496" mass="53569">MKHRLLFKVVSLLIVIALLMLGLSMIQDVVRDRIRNRDYAVQSVVSSLAGPQTLIGPALVQSCTETTSVANGKKIEYTTREFQRQLLPDSVDHNANASMEERSRGLHRINAYVLHDQIQASFTNADQFSQSPGSGGTEPLSRPLNAGKSSVSCGKLYLSFALSDPRGIRSATIEANGKELTVESGTSLEQYSKGIQAEVNTASLKKGEPLKISLKLQLLGTERLAFTPIATDNKVNLTADWPHPSFGGSFLPARREVTNSSFTASWEISSLATSASTAFNRQQGLCGGDYYGDEASYITRGVAETAAAAASSNGPCLEIMSTEFVNPVNIYSLSDRATKYGALFVILTFVAVGLFEVMKKLRVHPVQYLLVGSALCSFFLLLISLSEHLGFAPAYAIAAGSCVSLLAFYASHILGSMKRGLPFALAIAALYGLLYVLLQLEQTALVLGSIALFAVLALVMICTRHVDWYAFTASDAETPRKKTKTTHVSDNTEEQA</sequence>
<accession>A0A373FRX2</accession>
<feature type="transmembrane region" description="Helical" evidence="2">
    <location>
        <begin position="365"/>
        <end position="385"/>
    </location>
</feature>
<gene>
    <name evidence="3" type="primary">creD</name>
    <name evidence="3" type="ORF">DZC30_02250</name>
</gene>
<keyword evidence="2" id="KW-0472">Membrane</keyword>
<keyword evidence="2" id="KW-0812">Transmembrane</keyword>
<feature type="transmembrane region" description="Helical" evidence="2">
    <location>
        <begin position="340"/>
        <end position="358"/>
    </location>
</feature>
<dbReference type="PANTHER" id="PTHR30092:SF0">
    <property type="entry name" value="INNER MEMBRANE PROTEIN CRED"/>
    <property type="match status" value="1"/>
</dbReference>
<dbReference type="PANTHER" id="PTHR30092">
    <property type="entry name" value="INNER MEMBRANE PROTEIN CRED"/>
    <property type="match status" value="1"/>
</dbReference>
<dbReference type="AlphaFoldDB" id="A0A373FRX2"/>
<dbReference type="OrthoDB" id="9791851at2"/>
<evidence type="ECO:0000256" key="1">
    <source>
        <dbReference type="SAM" id="MobiDB-lite"/>
    </source>
</evidence>
<evidence type="ECO:0000256" key="2">
    <source>
        <dbReference type="SAM" id="Phobius"/>
    </source>
</evidence>
<dbReference type="EMBL" id="QURR01000002">
    <property type="protein sequence ID" value="RGE46617.1"/>
    <property type="molecule type" value="Genomic_DNA"/>
</dbReference>
<organism evidence="3 4">
    <name type="scientific">Comamonas testosteroni</name>
    <name type="common">Pseudomonas testosteroni</name>
    <dbReference type="NCBI Taxonomy" id="285"/>
    <lineage>
        <taxon>Bacteria</taxon>
        <taxon>Pseudomonadati</taxon>
        <taxon>Pseudomonadota</taxon>
        <taxon>Betaproteobacteria</taxon>
        <taxon>Burkholderiales</taxon>
        <taxon>Comamonadaceae</taxon>
        <taxon>Comamonas</taxon>
    </lineage>
</organism>
<feature type="transmembrane region" description="Helical" evidence="2">
    <location>
        <begin position="421"/>
        <end position="438"/>
    </location>
</feature>
<evidence type="ECO:0000313" key="4">
    <source>
        <dbReference type="Proteomes" id="UP000261948"/>
    </source>
</evidence>
<dbReference type="Proteomes" id="UP000261948">
    <property type="component" value="Unassembled WGS sequence"/>
</dbReference>
<dbReference type="InterPro" id="IPR010364">
    <property type="entry name" value="Uncharacterised_IM_CreD"/>
</dbReference>
<keyword evidence="4" id="KW-1185">Reference proteome</keyword>
<protein>
    <submittedName>
        <fullName evidence="3">Cell envelope integrity protein CreD</fullName>
    </submittedName>
</protein>
<dbReference type="NCBIfam" id="NF008712">
    <property type="entry name" value="PRK11715.1-1"/>
    <property type="match status" value="1"/>
</dbReference>
<feature type="region of interest" description="Disordered" evidence="1">
    <location>
        <begin position="126"/>
        <end position="146"/>
    </location>
</feature>
<proteinExistence type="predicted"/>
<keyword evidence="2" id="KW-1133">Transmembrane helix</keyword>
<comment type="caution">
    <text evidence="3">The sequence shown here is derived from an EMBL/GenBank/DDBJ whole genome shotgun (WGS) entry which is preliminary data.</text>
</comment>
<dbReference type="PIRSF" id="PIRSF004548">
    <property type="entry name" value="CreD"/>
    <property type="match status" value="1"/>
</dbReference>
<dbReference type="Pfam" id="PF06123">
    <property type="entry name" value="CreD"/>
    <property type="match status" value="1"/>
</dbReference>
<dbReference type="GO" id="GO:0005886">
    <property type="term" value="C:plasma membrane"/>
    <property type="evidence" value="ECO:0007669"/>
    <property type="project" value="TreeGrafter"/>
</dbReference>